<organism evidence="2 3">
    <name type="scientific">Algibacter pectinivorans</name>
    <dbReference type="NCBI Taxonomy" id="870482"/>
    <lineage>
        <taxon>Bacteria</taxon>
        <taxon>Pseudomonadati</taxon>
        <taxon>Bacteroidota</taxon>
        <taxon>Flavobacteriia</taxon>
        <taxon>Flavobacteriales</taxon>
        <taxon>Flavobacteriaceae</taxon>
        <taxon>Algibacter</taxon>
    </lineage>
</organism>
<sequence length="235" mass="27710">MELKSIPYGNSRIDFCLKRNERKTLGIKVYPDGSTVVTAPIETPYEKVTEKVKSKAQWIDKQKEFFMLFEPRAKEKLYESGESHLYLGKNYRLKINESNTNSVKLKGGYILINTKDKNNKKAIEKELKEWYKSKAIIHFQNLFENRLELAKELSEKDTSLNYKWFNNRWGSCFKDGTISLNLDLIKSPKECIDYVIVHEICHLAHHNHSNKFYNLLDKKLPNWKDSKEKLEKLLS</sequence>
<dbReference type="OrthoDB" id="9811177at2"/>
<keyword evidence="3" id="KW-1185">Reference proteome</keyword>
<dbReference type="Pfam" id="PF01863">
    <property type="entry name" value="YgjP-like"/>
    <property type="match status" value="1"/>
</dbReference>
<evidence type="ECO:0000259" key="1">
    <source>
        <dbReference type="Pfam" id="PF01863"/>
    </source>
</evidence>
<dbReference type="InterPro" id="IPR053136">
    <property type="entry name" value="UTP_pyrophosphatase-like"/>
</dbReference>
<dbReference type="STRING" id="870482.SAMN04487987_10739"/>
<evidence type="ECO:0000313" key="3">
    <source>
        <dbReference type="Proteomes" id="UP000199439"/>
    </source>
</evidence>
<dbReference type="InterPro" id="IPR002725">
    <property type="entry name" value="YgjP-like_metallopeptidase"/>
</dbReference>
<reference evidence="3" key="1">
    <citation type="submission" date="2016-10" db="EMBL/GenBank/DDBJ databases">
        <authorList>
            <person name="Varghese N."/>
            <person name="Submissions S."/>
        </authorList>
    </citation>
    <scope>NUCLEOTIDE SEQUENCE [LARGE SCALE GENOMIC DNA]</scope>
    <source>
        <strain evidence="3">DSM 25730</strain>
    </source>
</reference>
<dbReference type="EMBL" id="FOMI01000007">
    <property type="protein sequence ID" value="SFD24197.1"/>
    <property type="molecule type" value="Genomic_DNA"/>
</dbReference>
<proteinExistence type="predicted"/>
<dbReference type="PANTHER" id="PTHR30399">
    <property type="entry name" value="UNCHARACTERIZED PROTEIN YGJP"/>
    <property type="match status" value="1"/>
</dbReference>
<gene>
    <name evidence="2" type="ORF">SAMN04487987_10739</name>
</gene>
<dbReference type="Proteomes" id="UP000199439">
    <property type="component" value="Unassembled WGS sequence"/>
</dbReference>
<dbReference type="PANTHER" id="PTHR30399:SF1">
    <property type="entry name" value="UTP PYROPHOSPHATASE"/>
    <property type="match status" value="1"/>
</dbReference>
<dbReference type="Gene3D" id="3.30.2010.10">
    <property type="entry name" value="Metalloproteases ('zincins'), catalytic domain"/>
    <property type="match status" value="1"/>
</dbReference>
<evidence type="ECO:0000313" key="2">
    <source>
        <dbReference type="EMBL" id="SFD24197.1"/>
    </source>
</evidence>
<dbReference type="CDD" id="cd07344">
    <property type="entry name" value="M48_yhfN_like"/>
    <property type="match status" value="1"/>
</dbReference>
<name>A0A1I1QQA1_9FLAO</name>
<feature type="domain" description="YgjP-like metallopeptidase" evidence="1">
    <location>
        <begin position="23"/>
        <end position="232"/>
    </location>
</feature>
<dbReference type="AlphaFoldDB" id="A0A1I1QQA1"/>
<accession>A0A1I1QQA1</accession>
<protein>
    <recommendedName>
        <fullName evidence="1">YgjP-like metallopeptidase domain-containing protein</fullName>
    </recommendedName>
</protein>
<dbReference type="RefSeq" id="WP_092852150.1">
    <property type="nucleotide sequence ID" value="NZ_FOMI01000007.1"/>
</dbReference>